<name>A0A934S019_9BACT</name>
<sequence>MQKARVRETVDALGREERVYLEAYLKVKNLTEDTDFKGKSAERLKAMRDGEALSSSALKELSQSLADKGL</sequence>
<proteinExistence type="predicted"/>
<gene>
    <name evidence="1" type="ORF">JIN87_07050</name>
</gene>
<dbReference type="RefSeq" id="WP_200354834.1">
    <property type="nucleotide sequence ID" value="NZ_JAENIL010000010.1"/>
</dbReference>
<comment type="caution">
    <text evidence="1">The sequence shown here is derived from an EMBL/GenBank/DDBJ whole genome shotgun (WGS) entry which is preliminary data.</text>
</comment>
<keyword evidence="2" id="KW-1185">Reference proteome</keyword>
<evidence type="ECO:0000313" key="1">
    <source>
        <dbReference type="EMBL" id="MBK1876618.1"/>
    </source>
</evidence>
<dbReference type="Proteomes" id="UP000617628">
    <property type="component" value="Unassembled WGS sequence"/>
</dbReference>
<protein>
    <submittedName>
        <fullName evidence="1">Uncharacterized protein</fullName>
    </submittedName>
</protein>
<reference evidence="1" key="1">
    <citation type="submission" date="2021-01" db="EMBL/GenBank/DDBJ databases">
        <title>Modified the classification status of verrucomicrobia.</title>
        <authorList>
            <person name="Feng X."/>
        </authorList>
    </citation>
    <scope>NUCLEOTIDE SEQUENCE</scope>
    <source>
        <strain evidence="1">KCTC 13126</strain>
    </source>
</reference>
<dbReference type="EMBL" id="JAENIL010000010">
    <property type="protein sequence ID" value="MBK1876618.1"/>
    <property type="molecule type" value="Genomic_DNA"/>
</dbReference>
<evidence type="ECO:0000313" key="2">
    <source>
        <dbReference type="Proteomes" id="UP000617628"/>
    </source>
</evidence>
<organism evidence="1 2">
    <name type="scientific">Pelagicoccus mobilis</name>
    <dbReference type="NCBI Taxonomy" id="415221"/>
    <lineage>
        <taxon>Bacteria</taxon>
        <taxon>Pseudomonadati</taxon>
        <taxon>Verrucomicrobiota</taxon>
        <taxon>Opitutia</taxon>
        <taxon>Puniceicoccales</taxon>
        <taxon>Pelagicoccaceae</taxon>
        <taxon>Pelagicoccus</taxon>
    </lineage>
</organism>
<accession>A0A934S019</accession>
<dbReference type="AlphaFoldDB" id="A0A934S019"/>